<dbReference type="Proteomes" id="UP001054889">
    <property type="component" value="Unassembled WGS sequence"/>
</dbReference>
<comment type="caution">
    <text evidence="2">The sequence shown here is derived from an EMBL/GenBank/DDBJ whole genome shotgun (WGS) entry which is preliminary data.</text>
</comment>
<reference evidence="2" key="2">
    <citation type="submission" date="2021-12" db="EMBL/GenBank/DDBJ databases">
        <title>Resequencing data analysis of finger millet.</title>
        <authorList>
            <person name="Hatakeyama M."/>
            <person name="Aluri S."/>
            <person name="Balachadran M.T."/>
            <person name="Sivarajan S.R."/>
            <person name="Poveda L."/>
            <person name="Shimizu-Inatsugi R."/>
            <person name="Schlapbach R."/>
            <person name="Sreeman S.M."/>
            <person name="Shimizu K.K."/>
        </authorList>
    </citation>
    <scope>NUCLEOTIDE SEQUENCE</scope>
</reference>
<keyword evidence="3" id="KW-1185">Reference proteome</keyword>
<reference evidence="2" key="1">
    <citation type="journal article" date="2018" name="DNA Res.">
        <title>Multiple hybrid de novo genome assembly of finger millet, an orphan allotetraploid crop.</title>
        <authorList>
            <person name="Hatakeyama M."/>
            <person name="Aluri S."/>
            <person name="Balachadran M.T."/>
            <person name="Sivarajan S.R."/>
            <person name="Patrignani A."/>
            <person name="Gruter S."/>
            <person name="Poveda L."/>
            <person name="Shimizu-Inatsugi R."/>
            <person name="Baeten J."/>
            <person name="Francoijs K.J."/>
            <person name="Nataraja K.N."/>
            <person name="Reddy Y.A.N."/>
            <person name="Phadnis S."/>
            <person name="Ravikumar R.L."/>
            <person name="Schlapbach R."/>
            <person name="Sreeman S.M."/>
            <person name="Shimizu K.K."/>
        </authorList>
    </citation>
    <scope>NUCLEOTIDE SEQUENCE</scope>
</reference>
<dbReference type="EMBL" id="BQKI01000075">
    <property type="protein sequence ID" value="GJN21122.1"/>
    <property type="molecule type" value="Genomic_DNA"/>
</dbReference>
<gene>
    <name evidence="2" type="primary">gb08572</name>
    <name evidence="2" type="ORF">PR202_gb08572</name>
</gene>
<dbReference type="InterPro" id="IPR034590">
    <property type="entry name" value="POLYCHOME/GIG1"/>
</dbReference>
<organism evidence="2 3">
    <name type="scientific">Eleusine coracana subsp. coracana</name>
    <dbReference type="NCBI Taxonomy" id="191504"/>
    <lineage>
        <taxon>Eukaryota</taxon>
        <taxon>Viridiplantae</taxon>
        <taxon>Streptophyta</taxon>
        <taxon>Embryophyta</taxon>
        <taxon>Tracheophyta</taxon>
        <taxon>Spermatophyta</taxon>
        <taxon>Magnoliopsida</taxon>
        <taxon>Liliopsida</taxon>
        <taxon>Poales</taxon>
        <taxon>Poaceae</taxon>
        <taxon>PACMAD clade</taxon>
        <taxon>Chloridoideae</taxon>
        <taxon>Cynodonteae</taxon>
        <taxon>Eleusininae</taxon>
        <taxon>Eleusine</taxon>
    </lineage>
</organism>
<protein>
    <submittedName>
        <fullName evidence="2">Uncharacterized protein</fullName>
    </submittedName>
</protein>
<feature type="region of interest" description="Disordered" evidence="1">
    <location>
        <begin position="213"/>
        <end position="233"/>
    </location>
</feature>
<evidence type="ECO:0000313" key="3">
    <source>
        <dbReference type="Proteomes" id="UP001054889"/>
    </source>
</evidence>
<evidence type="ECO:0000313" key="2">
    <source>
        <dbReference type="EMBL" id="GJN21122.1"/>
    </source>
</evidence>
<evidence type="ECO:0000256" key="1">
    <source>
        <dbReference type="SAM" id="MobiDB-lite"/>
    </source>
</evidence>
<feature type="compositionally biased region" description="Polar residues" evidence="1">
    <location>
        <begin position="217"/>
        <end position="233"/>
    </location>
</feature>
<dbReference type="GO" id="GO:0005634">
    <property type="term" value="C:nucleus"/>
    <property type="evidence" value="ECO:0007669"/>
    <property type="project" value="InterPro"/>
</dbReference>
<sequence length="278" mass="30543">MPIHLTSRSKEECQCHEDAFGLSNCFEIISPLSDACCLQSYKMLEFRNSKRAPLTAGEDGSGGFFIRRVVSPSSLAVRGTTKKHMARWSRLPSNNKENRPPVWAVRATPPKRRSPLPKWYPRTPLRDITAIAKVTNSILLLQCDSAKPLRIAEQSRSSEHSLQSVNLTTAQAEQDVPLSTEASLAVASSSSSPAIGNVAVPATILAEDDLKVPASPAESSMNTPSKPTDPSNAVTFEKKLSSSIEQIEKMVTKTMKRTTKAAQRSKRVIQRRTLMSLR</sequence>
<dbReference type="PANTHER" id="PTHR35119">
    <property type="entry name" value="PROTEIN POLYCHOME"/>
    <property type="match status" value="1"/>
</dbReference>
<accession>A0AAV5EE83</accession>
<dbReference type="PANTHER" id="PTHR35119:SF12">
    <property type="entry name" value="OS04G0472700 PROTEIN"/>
    <property type="match status" value="1"/>
</dbReference>
<dbReference type="AlphaFoldDB" id="A0AAV5EE83"/>
<proteinExistence type="predicted"/>
<name>A0AAV5EE83_ELECO</name>
<dbReference type="GO" id="GO:0051783">
    <property type="term" value="P:regulation of nuclear division"/>
    <property type="evidence" value="ECO:0007669"/>
    <property type="project" value="InterPro"/>
</dbReference>